<feature type="domain" description="Carboxylesterase type B" evidence="3">
    <location>
        <begin position="25"/>
        <end position="93"/>
    </location>
</feature>
<name>A0A8S0YUP1_ARCPL</name>
<evidence type="ECO:0000313" key="4">
    <source>
        <dbReference type="EMBL" id="CAB3222690.1"/>
    </source>
</evidence>
<feature type="signal peptide" evidence="2">
    <location>
        <begin position="1"/>
        <end position="18"/>
    </location>
</feature>
<dbReference type="PANTHER" id="PTHR11559">
    <property type="entry name" value="CARBOXYLESTERASE"/>
    <property type="match status" value="1"/>
</dbReference>
<dbReference type="AlphaFoldDB" id="A0A8S0YUP1"/>
<dbReference type="InterPro" id="IPR002018">
    <property type="entry name" value="CarbesteraseB"/>
</dbReference>
<protein>
    <recommendedName>
        <fullName evidence="3">Carboxylesterase type B domain-containing protein</fullName>
    </recommendedName>
</protein>
<sequence length="176" mass="20166">MTIWRSLIVLCLIACVRSDEGKWRQIETPQGPVRGRRDPAGLYIFSNIPYATVPSGPNKFGAPSPPPIWLQPLETSNKPIICPQPIMPLLEEFKNMKRTMRDLWNNFVRHGKPVPEGSSFPSWPSADANRSPYMSLGQTMQLQSSLLESRARFWDDIYQRYYREPTPPPNPPKSEL</sequence>
<feature type="domain" description="Carboxylesterase type B" evidence="3">
    <location>
        <begin position="94"/>
        <end position="154"/>
    </location>
</feature>
<dbReference type="Proteomes" id="UP000494256">
    <property type="component" value="Unassembled WGS sequence"/>
</dbReference>
<gene>
    <name evidence="4" type="ORF">APLA_LOCUS1248</name>
</gene>
<evidence type="ECO:0000256" key="2">
    <source>
        <dbReference type="SAM" id="SignalP"/>
    </source>
</evidence>
<dbReference type="InterPro" id="IPR029058">
    <property type="entry name" value="AB_hydrolase_fold"/>
</dbReference>
<feature type="chain" id="PRO_5035902973" description="Carboxylesterase type B domain-containing protein" evidence="2">
    <location>
        <begin position="19"/>
        <end position="176"/>
    </location>
</feature>
<accession>A0A8S0YUP1</accession>
<evidence type="ECO:0000313" key="5">
    <source>
        <dbReference type="Proteomes" id="UP000494256"/>
    </source>
</evidence>
<evidence type="ECO:0000259" key="3">
    <source>
        <dbReference type="Pfam" id="PF00135"/>
    </source>
</evidence>
<dbReference type="SUPFAM" id="SSF53474">
    <property type="entry name" value="alpha/beta-Hydrolases"/>
    <property type="match status" value="2"/>
</dbReference>
<dbReference type="Pfam" id="PF00135">
    <property type="entry name" value="COesterase"/>
    <property type="match status" value="2"/>
</dbReference>
<keyword evidence="1" id="KW-0325">Glycoprotein</keyword>
<organism evidence="4 5">
    <name type="scientific">Arctia plantaginis</name>
    <name type="common">Wood tiger moth</name>
    <name type="synonym">Phalaena plantaginis</name>
    <dbReference type="NCBI Taxonomy" id="874455"/>
    <lineage>
        <taxon>Eukaryota</taxon>
        <taxon>Metazoa</taxon>
        <taxon>Ecdysozoa</taxon>
        <taxon>Arthropoda</taxon>
        <taxon>Hexapoda</taxon>
        <taxon>Insecta</taxon>
        <taxon>Pterygota</taxon>
        <taxon>Neoptera</taxon>
        <taxon>Endopterygota</taxon>
        <taxon>Lepidoptera</taxon>
        <taxon>Glossata</taxon>
        <taxon>Ditrysia</taxon>
        <taxon>Noctuoidea</taxon>
        <taxon>Erebidae</taxon>
        <taxon>Arctiinae</taxon>
        <taxon>Arctia</taxon>
    </lineage>
</organism>
<dbReference type="InterPro" id="IPR050309">
    <property type="entry name" value="Type-B_Carboxylest/Lipase"/>
</dbReference>
<proteinExistence type="predicted"/>
<evidence type="ECO:0000256" key="1">
    <source>
        <dbReference type="ARBA" id="ARBA00023180"/>
    </source>
</evidence>
<comment type="caution">
    <text evidence="4">The sequence shown here is derived from an EMBL/GenBank/DDBJ whole genome shotgun (WGS) entry which is preliminary data.</text>
</comment>
<dbReference type="Gene3D" id="3.40.50.1820">
    <property type="entry name" value="alpha/beta hydrolase"/>
    <property type="match status" value="2"/>
</dbReference>
<reference evidence="4 5" key="1">
    <citation type="submission" date="2020-04" db="EMBL/GenBank/DDBJ databases">
        <authorList>
            <person name="Wallbank WR R."/>
            <person name="Pardo Diaz C."/>
            <person name="Kozak K."/>
            <person name="Martin S."/>
            <person name="Jiggins C."/>
            <person name="Moest M."/>
            <person name="Warren A I."/>
            <person name="Byers J.R.P. K."/>
            <person name="Montejo-Kovacevich G."/>
            <person name="Yen C E."/>
        </authorList>
    </citation>
    <scope>NUCLEOTIDE SEQUENCE [LARGE SCALE GENOMIC DNA]</scope>
</reference>
<keyword evidence="2" id="KW-0732">Signal</keyword>
<dbReference type="EMBL" id="CADEBD010000058">
    <property type="protein sequence ID" value="CAB3222690.1"/>
    <property type="molecule type" value="Genomic_DNA"/>
</dbReference>